<name>G4T6G6_SERID</name>
<evidence type="ECO:0000313" key="9">
    <source>
        <dbReference type="Proteomes" id="UP000007148"/>
    </source>
</evidence>
<keyword evidence="9" id="KW-1185">Reference proteome</keyword>
<proteinExistence type="predicted"/>
<evidence type="ECO:0000256" key="2">
    <source>
        <dbReference type="ARBA" id="ARBA00022475"/>
    </source>
</evidence>
<dbReference type="GO" id="GO:0005886">
    <property type="term" value="C:plasma membrane"/>
    <property type="evidence" value="ECO:0007669"/>
    <property type="project" value="UniProtKB-SubCell"/>
</dbReference>
<keyword evidence="4 6" id="KW-1133">Transmembrane helix</keyword>
<keyword evidence="3 6" id="KW-0812">Transmembrane</keyword>
<dbReference type="InterPro" id="IPR052053">
    <property type="entry name" value="IM_YidH-like"/>
</dbReference>
<dbReference type="InterPro" id="IPR003807">
    <property type="entry name" value="DUF202"/>
</dbReference>
<dbReference type="PANTHER" id="PTHR34187:SF2">
    <property type="entry name" value="DUF202 DOMAIN-CONTAINING PROTEIN"/>
    <property type="match status" value="1"/>
</dbReference>
<dbReference type="EMBL" id="CAFZ01000007">
    <property type="protein sequence ID" value="CCA66953.1"/>
    <property type="molecule type" value="Genomic_DNA"/>
</dbReference>
<protein>
    <recommendedName>
        <fullName evidence="7">DUF202 domain-containing protein</fullName>
    </recommendedName>
</protein>
<dbReference type="eggNOG" id="ENOG502ST7R">
    <property type="taxonomic scope" value="Eukaryota"/>
</dbReference>
<evidence type="ECO:0000256" key="1">
    <source>
        <dbReference type="ARBA" id="ARBA00004651"/>
    </source>
</evidence>
<dbReference type="OMA" id="CMLERNF"/>
<evidence type="ECO:0000313" key="8">
    <source>
        <dbReference type="EMBL" id="CCA66953.1"/>
    </source>
</evidence>
<dbReference type="Pfam" id="PF02656">
    <property type="entry name" value="DUF202"/>
    <property type="match status" value="1"/>
</dbReference>
<feature type="transmembrane region" description="Helical" evidence="6">
    <location>
        <begin position="66"/>
        <end position="88"/>
    </location>
</feature>
<feature type="domain" description="DUF202" evidence="7">
    <location>
        <begin position="22"/>
        <end position="93"/>
    </location>
</feature>
<evidence type="ECO:0000256" key="6">
    <source>
        <dbReference type="SAM" id="Phobius"/>
    </source>
</evidence>
<dbReference type="HOGENOM" id="CLU_120561_2_0_1"/>
<dbReference type="Proteomes" id="UP000007148">
    <property type="component" value="Unassembled WGS sequence"/>
</dbReference>
<keyword evidence="2" id="KW-1003">Cell membrane</keyword>
<dbReference type="AlphaFoldDB" id="G4T6G6"/>
<reference evidence="8 9" key="1">
    <citation type="journal article" date="2011" name="PLoS Pathog.">
        <title>Endophytic Life Strategies Decoded by Genome and Transcriptome Analyses of the Mutualistic Root Symbiont Piriformospora indica.</title>
        <authorList>
            <person name="Zuccaro A."/>
            <person name="Lahrmann U."/>
            <person name="Guldener U."/>
            <person name="Langen G."/>
            <person name="Pfiffi S."/>
            <person name="Biedenkopf D."/>
            <person name="Wong P."/>
            <person name="Samans B."/>
            <person name="Grimm C."/>
            <person name="Basiewicz M."/>
            <person name="Murat C."/>
            <person name="Martin F."/>
            <person name="Kogel K.H."/>
        </authorList>
    </citation>
    <scope>NUCLEOTIDE SEQUENCE [LARGE SCALE GENOMIC DNA]</scope>
    <source>
        <strain evidence="8 9">DSM 11827</strain>
    </source>
</reference>
<sequence>MPLLNRETFKTVTVDNVGSEARDFCAIERTYLSQIRFGLLLGLLSSALLLNARLPDPSGSHEHKVPTYALPLASLYFAASLVCLAAAIQNYNRLWKGLKNGAAFVQSSRYATT</sequence>
<gene>
    <name evidence="8" type="ORF">PIIN_00791</name>
</gene>
<dbReference type="OrthoDB" id="5525680at2759"/>
<evidence type="ECO:0000256" key="5">
    <source>
        <dbReference type="ARBA" id="ARBA00023136"/>
    </source>
</evidence>
<feature type="transmembrane region" description="Helical" evidence="6">
    <location>
        <begin position="37"/>
        <end position="54"/>
    </location>
</feature>
<keyword evidence="5 6" id="KW-0472">Membrane</keyword>
<accession>G4T6G6</accession>
<evidence type="ECO:0000256" key="3">
    <source>
        <dbReference type="ARBA" id="ARBA00022692"/>
    </source>
</evidence>
<evidence type="ECO:0000256" key="4">
    <source>
        <dbReference type="ARBA" id="ARBA00022989"/>
    </source>
</evidence>
<comment type="caution">
    <text evidence="8">The sequence shown here is derived from an EMBL/GenBank/DDBJ whole genome shotgun (WGS) entry which is preliminary data.</text>
</comment>
<dbReference type="InParanoid" id="G4T6G6"/>
<organism evidence="8 9">
    <name type="scientific">Serendipita indica (strain DSM 11827)</name>
    <name type="common">Root endophyte fungus</name>
    <name type="synonym">Piriformospora indica</name>
    <dbReference type="NCBI Taxonomy" id="1109443"/>
    <lineage>
        <taxon>Eukaryota</taxon>
        <taxon>Fungi</taxon>
        <taxon>Dikarya</taxon>
        <taxon>Basidiomycota</taxon>
        <taxon>Agaricomycotina</taxon>
        <taxon>Agaricomycetes</taxon>
        <taxon>Sebacinales</taxon>
        <taxon>Serendipitaceae</taxon>
        <taxon>Serendipita</taxon>
    </lineage>
</organism>
<comment type="subcellular location">
    <subcellularLocation>
        <location evidence="1">Cell membrane</location>
        <topology evidence="1">Multi-pass membrane protein</topology>
    </subcellularLocation>
</comment>
<dbReference type="PANTHER" id="PTHR34187">
    <property type="entry name" value="FGR18P"/>
    <property type="match status" value="1"/>
</dbReference>
<evidence type="ECO:0000259" key="7">
    <source>
        <dbReference type="Pfam" id="PF02656"/>
    </source>
</evidence>